<dbReference type="Gene3D" id="3.40.630.20">
    <property type="entry name" value="Peptidase C15, pyroglutamyl peptidase I-like"/>
    <property type="match status" value="1"/>
</dbReference>
<dbReference type="Pfam" id="PF01470">
    <property type="entry name" value="Peptidase_C15"/>
    <property type="match status" value="2"/>
</dbReference>
<evidence type="ECO:0000256" key="3">
    <source>
        <dbReference type="ARBA" id="ARBA00022801"/>
    </source>
</evidence>
<dbReference type="InterPro" id="IPR036440">
    <property type="entry name" value="Peptidase_C15-like_sf"/>
</dbReference>
<reference evidence="5 6" key="1">
    <citation type="submission" date="2013-12" db="EMBL/GenBank/DDBJ databases">
        <authorList>
            <person name="Cubeta M."/>
            <person name="Pakala S."/>
            <person name="Fedorova N."/>
            <person name="Thomas E."/>
            <person name="Dean R."/>
            <person name="Jabaji S."/>
            <person name="Neate S."/>
            <person name="Toda T."/>
            <person name="Tavantzis S."/>
            <person name="Vilgalys R."/>
            <person name="Bharathan N."/>
            <person name="Pakala S."/>
            <person name="Losada L.S."/>
            <person name="Zafar N."/>
            <person name="Nierman W."/>
        </authorList>
    </citation>
    <scope>NUCLEOTIDE SEQUENCE [LARGE SCALE GENOMIC DNA]</scope>
    <source>
        <strain evidence="5 6">123E</strain>
    </source>
</reference>
<evidence type="ECO:0000256" key="4">
    <source>
        <dbReference type="ARBA" id="ARBA00022807"/>
    </source>
</evidence>
<dbReference type="EMBL" id="AZST01000311">
    <property type="protein sequence ID" value="KEP49878.1"/>
    <property type="molecule type" value="Genomic_DNA"/>
</dbReference>
<dbReference type="HOGENOM" id="CLU_043960_1_0_1"/>
<sequence length="269" mass="29499">MTRSSILSTSATMASIQATFVKPEKKLLRVLVTGFGPFKEIKTNPSWLAVKPLDNQTLEFTKPVGPAHPHAPKSRSVETEAHISALEVPVTYSAVLNTIPPLHASKQYDIIIHAGVRRNMPGLVVERLAHKTGYNKPDAEDRLCDAIDGKPKVDDGGATVERGFGRGFERFEEELKTSVDVDGIVKYLKSKGLEHTSPSDDPGRYLCDFIYYCSLACARKEGSNAKVLFLHVPPTGLPYQVEDMTKAIEGIIEYLALDGFGSQDSVVNQ</sequence>
<name>A0A074RZ05_9AGAM</name>
<dbReference type="GO" id="GO:0006508">
    <property type="term" value="P:proteolysis"/>
    <property type="evidence" value="ECO:0007669"/>
    <property type="project" value="UniProtKB-KW"/>
</dbReference>
<comment type="caution">
    <text evidence="5">The sequence shown here is derived from an EMBL/GenBank/DDBJ whole genome shotgun (WGS) entry which is preliminary data.</text>
</comment>
<keyword evidence="6" id="KW-1185">Reference proteome</keyword>
<gene>
    <name evidence="5" type="ORF">V565_091060</name>
</gene>
<accession>A0A074RZ05</accession>
<dbReference type="PANTHER" id="PTHR23402">
    <property type="entry name" value="PROTEASE FAMILY C15 PYROGLUTAMYL-PEPTIDASE I-RELATED"/>
    <property type="match status" value="1"/>
</dbReference>
<evidence type="ECO:0000313" key="6">
    <source>
        <dbReference type="Proteomes" id="UP000027456"/>
    </source>
</evidence>
<dbReference type="AlphaFoldDB" id="A0A074RZ05"/>
<keyword evidence="2" id="KW-0645">Protease</keyword>
<dbReference type="STRING" id="1423351.A0A074RZ05"/>
<dbReference type="OrthoDB" id="407146at2759"/>
<keyword evidence="4" id="KW-0788">Thiol protease</keyword>
<evidence type="ECO:0000256" key="2">
    <source>
        <dbReference type="ARBA" id="ARBA00022670"/>
    </source>
</evidence>
<dbReference type="Proteomes" id="UP000027456">
    <property type="component" value="Unassembled WGS sequence"/>
</dbReference>
<dbReference type="GO" id="GO:0008234">
    <property type="term" value="F:cysteine-type peptidase activity"/>
    <property type="evidence" value="ECO:0007669"/>
    <property type="project" value="UniProtKB-KW"/>
</dbReference>
<dbReference type="SUPFAM" id="SSF53182">
    <property type="entry name" value="Pyrrolidone carboxyl peptidase (pyroglutamate aminopeptidase)"/>
    <property type="match status" value="1"/>
</dbReference>
<organism evidence="5 6">
    <name type="scientific">Rhizoctonia solani 123E</name>
    <dbReference type="NCBI Taxonomy" id="1423351"/>
    <lineage>
        <taxon>Eukaryota</taxon>
        <taxon>Fungi</taxon>
        <taxon>Dikarya</taxon>
        <taxon>Basidiomycota</taxon>
        <taxon>Agaricomycotina</taxon>
        <taxon>Agaricomycetes</taxon>
        <taxon>Cantharellales</taxon>
        <taxon>Ceratobasidiaceae</taxon>
        <taxon>Rhizoctonia</taxon>
    </lineage>
</organism>
<protein>
    <submittedName>
        <fullName evidence="5">Pyroglutamyl-peptidase-like protein</fullName>
    </submittedName>
</protein>
<proteinExistence type="inferred from homology"/>
<dbReference type="PANTHER" id="PTHR23402:SF1">
    <property type="entry name" value="PYROGLUTAMYL-PEPTIDASE I"/>
    <property type="match status" value="1"/>
</dbReference>
<evidence type="ECO:0000313" key="5">
    <source>
        <dbReference type="EMBL" id="KEP49878.1"/>
    </source>
</evidence>
<comment type="similarity">
    <text evidence="1">Belongs to the peptidase C15 family.</text>
</comment>
<evidence type="ECO:0000256" key="1">
    <source>
        <dbReference type="ARBA" id="ARBA00006641"/>
    </source>
</evidence>
<dbReference type="InterPro" id="IPR016125">
    <property type="entry name" value="Peptidase_C15-like"/>
</dbReference>
<keyword evidence="3" id="KW-0378">Hydrolase</keyword>